<dbReference type="OrthoDB" id="350535at2"/>
<name>A0A0K8MJ16_9LACO</name>
<reference evidence="1 2" key="1">
    <citation type="journal article" date="2015" name="BMC Genomics">
        <title>Comparative genomics of Fructobacillus spp. and Leuconostoc spp. reveals niche-specific evolution of Fructobacillus spp.</title>
        <authorList>
            <person name="Endo A."/>
            <person name="Tanizawa Y."/>
            <person name="Tanaka N."/>
            <person name="Maeno S."/>
            <person name="Kumar H."/>
            <person name="Shiwa Y."/>
            <person name="Okada S."/>
            <person name="Yoshikawa H."/>
            <person name="Dicks L."/>
            <person name="Nakagawa J."/>
            <person name="Arita M."/>
        </authorList>
    </citation>
    <scope>NUCLEOTIDE SEQUENCE [LARGE SCALE GENOMIC DNA]</scope>
    <source>
        <strain evidence="1 2">JCM 12225</strain>
    </source>
</reference>
<dbReference type="AlphaFoldDB" id="A0A0K8MJ16"/>
<dbReference type="PIRSF" id="PIRSF005087">
    <property type="entry name" value="NrdI"/>
    <property type="match status" value="1"/>
</dbReference>
<accession>A0A0K8MJ16</accession>
<protein>
    <submittedName>
        <fullName evidence="1">Ribonucleotide reduction protein</fullName>
    </submittedName>
</protein>
<dbReference type="Gene3D" id="3.40.50.360">
    <property type="match status" value="1"/>
</dbReference>
<proteinExistence type="predicted"/>
<dbReference type="STRING" id="157463.GCA_001047075_00796"/>
<sequence>MARYRLLFASIEGNTQSFIKKITAVAEENGDQIDAQVIGDESDYQTEQGPFVAVVPTYLTGGTGTGPEVVEIFTNALADYIDFEDNAKSLVGVVGSGNRNFNDQYILTAKRYAEKYQVPVLGDYELRGSVYDAEKIYRKLQETLGE</sequence>
<dbReference type="InterPro" id="IPR029039">
    <property type="entry name" value="Flavoprotein-like_sf"/>
</dbReference>
<dbReference type="SUPFAM" id="SSF52218">
    <property type="entry name" value="Flavoproteins"/>
    <property type="match status" value="1"/>
</dbReference>
<dbReference type="PANTHER" id="PTHR37297:SF1">
    <property type="entry name" value="PROTEIN NRDI"/>
    <property type="match status" value="1"/>
</dbReference>
<keyword evidence="2" id="KW-1185">Reference proteome</keyword>
<evidence type="ECO:0000313" key="2">
    <source>
        <dbReference type="Proteomes" id="UP000253891"/>
    </source>
</evidence>
<dbReference type="GO" id="GO:0010181">
    <property type="term" value="F:FMN binding"/>
    <property type="evidence" value="ECO:0007669"/>
    <property type="project" value="InterPro"/>
</dbReference>
<dbReference type="PANTHER" id="PTHR37297">
    <property type="entry name" value="PROTEIN NRDI"/>
    <property type="match status" value="1"/>
</dbReference>
<evidence type="ECO:0000313" key="1">
    <source>
        <dbReference type="EMBL" id="GAO99879.1"/>
    </source>
</evidence>
<dbReference type="Pfam" id="PF07972">
    <property type="entry name" value="Flavodoxin_NdrI"/>
    <property type="match status" value="1"/>
</dbReference>
<dbReference type="Proteomes" id="UP000253891">
    <property type="component" value="Unassembled WGS sequence"/>
</dbReference>
<dbReference type="RefSeq" id="WP_061993253.1">
    <property type="nucleotide sequence ID" value="NZ_DF968001.1"/>
</dbReference>
<gene>
    <name evidence="1" type="ORF">FFIC_241570</name>
</gene>
<organism evidence="1 2">
    <name type="scientific">Fructobacillus ficulneus</name>
    <dbReference type="NCBI Taxonomy" id="157463"/>
    <lineage>
        <taxon>Bacteria</taxon>
        <taxon>Bacillati</taxon>
        <taxon>Bacillota</taxon>
        <taxon>Bacilli</taxon>
        <taxon>Lactobacillales</taxon>
        <taxon>Lactobacillaceae</taxon>
        <taxon>Fructobacillus</taxon>
    </lineage>
</organism>
<dbReference type="InterPro" id="IPR004465">
    <property type="entry name" value="RNR_NrdI"/>
</dbReference>
<dbReference type="EMBL" id="DF968001">
    <property type="protein sequence ID" value="GAO99879.1"/>
    <property type="molecule type" value="Genomic_DNA"/>
</dbReference>